<dbReference type="GO" id="GO:0003723">
    <property type="term" value="F:RNA binding"/>
    <property type="evidence" value="ECO:0007669"/>
    <property type="project" value="UniProtKB-UniRule"/>
</dbReference>
<reference evidence="11" key="1">
    <citation type="submission" date="2023-07" db="EMBL/GenBank/DDBJ databases">
        <title>Genome content predicts the carbon catabolic preferences of heterotrophic bacteria.</title>
        <authorList>
            <person name="Gralka M."/>
        </authorList>
    </citation>
    <scope>NUCLEOTIDE SEQUENCE</scope>
    <source>
        <strain evidence="11">I3M17_2</strain>
    </source>
</reference>
<dbReference type="GO" id="GO:0006402">
    <property type="term" value="P:mRNA catabolic process"/>
    <property type="evidence" value="ECO:0007669"/>
    <property type="project" value="TreeGrafter"/>
</dbReference>
<proteinExistence type="inferred from homology"/>
<dbReference type="InterPro" id="IPR013223">
    <property type="entry name" value="RNase_B_OB_dom"/>
</dbReference>
<dbReference type="InterPro" id="IPR011805">
    <property type="entry name" value="RNase_R"/>
</dbReference>
<dbReference type="PANTHER" id="PTHR23355:SF9">
    <property type="entry name" value="DIS3-LIKE EXONUCLEASE 2"/>
    <property type="match status" value="1"/>
</dbReference>
<dbReference type="InterPro" id="IPR011129">
    <property type="entry name" value="CSD"/>
</dbReference>
<dbReference type="Pfam" id="PF17876">
    <property type="entry name" value="CSD2"/>
    <property type="match status" value="1"/>
</dbReference>
<dbReference type="GO" id="GO:0005829">
    <property type="term" value="C:cytosol"/>
    <property type="evidence" value="ECO:0007669"/>
    <property type="project" value="TreeGrafter"/>
</dbReference>
<comment type="catalytic activity">
    <reaction evidence="1 8">
        <text>Exonucleolytic cleavage in the 3'- to 5'-direction to yield nucleoside 5'-phosphates.</text>
        <dbReference type="EC" id="3.1.13.1"/>
    </reaction>
</comment>
<dbReference type="InterPro" id="IPR004476">
    <property type="entry name" value="RNase_II/RNase_R"/>
</dbReference>
<evidence type="ECO:0000313" key="12">
    <source>
        <dbReference type="Proteomes" id="UP001169760"/>
    </source>
</evidence>
<accession>A0AAW7X8D3</accession>
<dbReference type="Proteomes" id="UP001169760">
    <property type="component" value="Unassembled WGS sequence"/>
</dbReference>
<dbReference type="EC" id="3.1.13.1" evidence="8"/>
<evidence type="ECO:0000256" key="2">
    <source>
        <dbReference type="ARBA" id="ARBA00004496"/>
    </source>
</evidence>
<dbReference type="InterPro" id="IPR050180">
    <property type="entry name" value="RNR_Ribonuclease"/>
</dbReference>
<comment type="function">
    <text evidence="8">3'-5' exoribonuclease that releases 5'-nucleoside monophosphates and is involved in maturation of structured RNAs.</text>
</comment>
<dbReference type="InterPro" id="IPR040476">
    <property type="entry name" value="CSD2"/>
</dbReference>
<dbReference type="AlphaFoldDB" id="A0AAW7X8D3"/>
<dbReference type="GO" id="GO:0008859">
    <property type="term" value="F:exoribonuclease II activity"/>
    <property type="evidence" value="ECO:0007669"/>
    <property type="project" value="UniProtKB-UniRule"/>
</dbReference>
<feature type="region of interest" description="Disordered" evidence="9">
    <location>
        <begin position="813"/>
        <end position="941"/>
    </location>
</feature>
<organism evidence="11 12">
    <name type="scientific">Saccharophagus degradans</name>
    <dbReference type="NCBI Taxonomy" id="86304"/>
    <lineage>
        <taxon>Bacteria</taxon>
        <taxon>Pseudomonadati</taxon>
        <taxon>Pseudomonadota</taxon>
        <taxon>Gammaproteobacteria</taxon>
        <taxon>Cellvibrionales</taxon>
        <taxon>Cellvibrionaceae</taxon>
        <taxon>Saccharophagus</taxon>
    </lineage>
</organism>
<dbReference type="InterPro" id="IPR001900">
    <property type="entry name" value="RNase_II/R"/>
</dbReference>
<comment type="subcellular location">
    <subcellularLocation>
        <location evidence="2 8">Cytoplasm</location>
    </subcellularLocation>
</comment>
<feature type="domain" description="S1 motif" evidence="10">
    <location>
        <begin position="661"/>
        <end position="742"/>
    </location>
</feature>
<evidence type="ECO:0000313" key="11">
    <source>
        <dbReference type="EMBL" id="MDO6423981.1"/>
    </source>
</evidence>
<dbReference type="SUPFAM" id="SSF50249">
    <property type="entry name" value="Nucleic acid-binding proteins"/>
    <property type="match status" value="4"/>
</dbReference>
<gene>
    <name evidence="8 11" type="primary">rnr</name>
    <name evidence="11" type="ORF">Q4521_15965</name>
</gene>
<sequence length="941" mass="104300">MSNKAVPTDPHARREAEKYENPIASRELILEYLEQADGPMSHRALCRALKLTDEDHIEALRRRLIAMERDGQLVSNRKGAYGSVNKMDLIRGKVQGHRDGFGFVIPTDGSDDIYVSNREMRKVFSGDEVLVRADGYDIKGRREGAIVEVLVHNTQTVVGKYFNEGGIHFVRPDNPRIGHDIMLPADQTNGAKPGQIVEAEVVRQPERRRPPSGSIKAVLGDHMAPGMEIDVAIRSYDLPHEWPKALEAEIAAYGREVEEADKLNRHDLRKLPFVTIDGEDARDFDDAVYCEPLKSGGWRLYVAIADVSHYVAVGSELDKEATSRGNSVYFPDYVLPMLPEVLSNGLCSLNPDVDRLCMVCEMTISAKGKVSSYAFFEAVMHSHARLTYTQVGKVLAERGNKNSGARKQYAKLLPQLDALHDLYTIFREQRDLRGAIDFETKETRILFDENRKIKDIVPVERNDAHKLIEECMLAANVSAAKFLSSLEVPALYRVHEGPKAEKIALLHEYLGELGLSMRGSDEVTPQDYQYVLEQIEGRPDAHIIQMVMLRSMNQAVYQADNKGHFGLAYSEYAHFTSPIRRYPDLLVHRAIRSVIRSNLDTNKVKRVEQTPVVAKETFYPYTPGDLASLGEQCSTTERRADEATRDVMSWLKCEYLQDKVGDEFEGVVSAVTGFGLFVELSDVYVEGLVHITALPQDYYHFEPARHRLVGERTRTTFKLGDALTVRVVRVDLDERKIDFELIGAKTGRKAKPKASSKAKAMAKDYEAAQARKPRKRKPKANLPEPAAPVKKASAASRIIAGVKNAAANLLGRGKAKKAVEDAPIKKAKPSDTKATQERKSTSVESANAGEKAKPKSRAGRSRPKARSKAQPKKGAKGEASAAPKARGASAKKTAKPTSKPISKPKPGAKAAAKPKAKTKPAAKARTTKKPAAKRAAPRKPE</sequence>
<evidence type="ECO:0000256" key="5">
    <source>
        <dbReference type="ARBA" id="ARBA00022801"/>
    </source>
</evidence>
<dbReference type="EMBL" id="JAUOPB010000012">
    <property type="protein sequence ID" value="MDO6423981.1"/>
    <property type="molecule type" value="Genomic_DNA"/>
</dbReference>
<evidence type="ECO:0000256" key="4">
    <source>
        <dbReference type="ARBA" id="ARBA00022722"/>
    </source>
</evidence>
<dbReference type="PROSITE" id="PS01175">
    <property type="entry name" value="RIBONUCLEASE_II"/>
    <property type="match status" value="1"/>
</dbReference>
<evidence type="ECO:0000256" key="1">
    <source>
        <dbReference type="ARBA" id="ARBA00001849"/>
    </source>
</evidence>
<feature type="compositionally biased region" description="Low complexity" evidence="9">
    <location>
        <begin position="879"/>
        <end position="911"/>
    </location>
</feature>
<keyword evidence="6 8" id="KW-0269">Exonuclease</keyword>
<dbReference type="SMART" id="SM00955">
    <property type="entry name" value="RNB"/>
    <property type="match status" value="1"/>
</dbReference>
<dbReference type="CDD" id="cd04471">
    <property type="entry name" value="S1_RNase_R"/>
    <property type="match status" value="1"/>
</dbReference>
<feature type="compositionally biased region" description="Basic and acidic residues" evidence="9">
    <location>
        <begin position="817"/>
        <end position="841"/>
    </location>
</feature>
<evidence type="ECO:0000256" key="9">
    <source>
        <dbReference type="SAM" id="MobiDB-lite"/>
    </source>
</evidence>
<dbReference type="PROSITE" id="PS50126">
    <property type="entry name" value="S1"/>
    <property type="match status" value="1"/>
</dbReference>
<name>A0AAW7X8D3_9GAMM</name>
<protein>
    <recommendedName>
        <fullName evidence="8">Ribonuclease R</fullName>
        <shortName evidence="8">RNase R</shortName>
        <ecNumber evidence="8">3.1.13.1</ecNumber>
    </recommendedName>
</protein>
<feature type="compositionally biased region" description="Basic residues" evidence="9">
    <location>
        <begin position="912"/>
        <end position="941"/>
    </location>
</feature>
<keyword evidence="4 8" id="KW-0540">Nuclease</keyword>
<dbReference type="InterPro" id="IPR013668">
    <property type="entry name" value="RNase_R_HTH_12"/>
</dbReference>
<evidence type="ECO:0000256" key="6">
    <source>
        <dbReference type="ARBA" id="ARBA00022839"/>
    </source>
</evidence>
<dbReference type="NCBIfam" id="TIGR02063">
    <property type="entry name" value="RNase_R"/>
    <property type="match status" value="1"/>
</dbReference>
<dbReference type="InterPro" id="IPR022966">
    <property type="entry name" value="RNase_II/R_CS"/>
</dbReference>
<feature type="compositionally biased region" description="Basic residues" evidence="9">
    <location>
        <begin position="854"/>
        <end position="874"/>
    </location>
</feature>
<dbReference type="PANTHER" id="PTHR23355">
    <property type="entry name" value="RIBONUCLEASE"/>
    <property type="match status" value="1"/>
</dbReference>
<evidence type="ECO:0000259" key="10">
    <source>
        <dbReference type="PROSITE" id="PS50126"/>
    </source>
</evidence>
<comment type="similarity">
    <text evidence="8">Belongs to the RNR ribonuclease family. RNase R subfamily.</text>
</comment>
<dbReference type="HAMAP" id="MF_01895">
    <property type="entry name" value="RNase_R"/>
    <property type="match status" value="1"/>
</dbReference>
<evidence type="ECO:0000256" key="7">
    <source>
        <dbReference type="ARBA" id="ARBA00022884"/>
    </source>
</evidence>
<dbReference type="Pfam" id="PF08461">
    <property type="entry name" value="WHD_RNase_R"/>
    <property type="match status" value="1"/>
</dbReference>
<dbReference type="Pfam" id="PF00773">
    <property type="entry name" value="RNB"/>
    <property type="match status" value="1"/>
</dbReference>
<dbReference type="InterPro" id="IPR012340">
    <property type="entry name" value="NA-bd_OB-fold"/>
</dbReference>
<dbReference type="InterPro" id="IPR003029">
    <property type="entry name" value="S1_domain"/>
</dbReference>
<dbReference type="NCBIfam" id="TIGR00358">
    <property type="entry name" value="3_prime_RNase"/>
    <property type="match status" value="1"/>
</dbReference>
<dbReference type="Gene3D" id="2.40.50.140">
    <property type="entry name" value="Nucleic acid-binding proteins"/>
    <property type="match status" value="2"/>
</dbReference>
<feature type="region of interest" description="Disordered" evidence="9">
    <location>
        <begin position="750"/>
        <end position="794"/>
    </location>
</feature>
<dbReference type="Pfam" id="PF00575">
    <property type="entry name" value="S1"/>
    <property type="match status" value="1"/>
</dbReference>
<keyword evidence="3 8" id="KW-0963">Cytoplasm</keyword>
<evidence type="ECO:0000256" key="3">
    <source>
        <dbReference type="ARBA" id="ARBA00022490"/>
    </source>
</evidence>
<dbReference type="RefSeq" id="WP_303493490.1">
    <property type="nucleotide sequence ID" value="NZ_JAUOPB010000012.1"/>
</dbReference>
<evidence type="ECO:0000256" key="8">
    <source>
        <dbReference type="HAMAP-Rule" id="MF_01895"/>
    </source>
</evidence>
<dbReference type="SMART" id="SM00357">
    <property type="entry name" value="CSP"/>
    <property type="match status" value="2"/>
</dbReference>
<dbReference type="Pfam" id="PF08206">
    <property type="entry name" value="OB_RNB"/>
    <property type="match status" value="1"/>
</dbReference>
<keyword evidence="7 8" id="KW-0694">RNA-binding</keyword>
<dbReference type="SMART" id="SM00316">
    <property type="entry name" value="S1"/>
    <property type="match status" value="2"/>
</dbReference>
<comment type="caution">
    <text evidence="11">The sequence shown here is derived from an EMBL/GenBank/DDBJ whole genome shotgun (WGS) entry which is preliminary data.</text>
</comment>
<keyword evidence="5 8" id="KW-0378">Hydrolase</keyword>